<feature type="signal peptide" evidence="2">
    <location>
        <begin position="1"/>
        <end position="17"/>
    </location>
</feature>
<evidence type="ECO:0000256" key="1">
    <source>
        <dbReference type="SAM" id="Phobius"/>
    </source>
</evidence>
<accession>A0A975P395</accession>
<keyword evidence="2" id="KW-0732">Signal</keyword>
<keyword evidence="1" id="KW-0812">Transmembrane</keyword>
<sequence>MKRFLPLLILTPGMALAHAGDHGTAPFAAGLLHPVGGTDHLLAMVAVGLWAAGSGGRAVWALPLSFVAAMLVGGLLGAWGVPLPGVEPMILASVILIGVAAALAFNPGLVLSGLAVALFGLFHGHAHGTEGPVSDLAQYALGFSLATMALHGLGLAIGLGLTRVSQTGLLRGLGGATAIAGLALAMT</sequence>
<dbReference type="PIRSF" id="PIRSF016919">
    <property type="entry name" value="HupE_UreJ"/>
    <property type="match status" value="1"/>
</dbReference>
<dbReference type="InterPro" id="IPR007038">
    <property type="entry name" value="HupE_UreJ"/>
</dbReference>
<name>A0A975P395_9RHOB</name>
<dbReference type="RefSeq" id="WP_215505953.1">
    <property type="nucleotide sequence ID" value="NZ_CP076361.1"/>
</dbReference>
<organism evidence="3 4">
    <name type="scientific">Gemmobacter fulvus</name>
    <dbReference type="NCBI Taxonomy" id="2840474"/>
    <lineage>
        <taxon>Bacteria</taxon>
        <taxon>Pseudomonadati</taxon>
        <taxon>Pseudomonadota</taxon>
        <taxon>Alphaproteobacteria</taxon>
        <taxon>Rhodobacterales</taxon>
        <taxon>Paracoccaceae</taxon>
        <taxon>Gemmobacter</taxon>
    </lineage>
</organism>
<evidence type="ECO:0000313" key="3">
    <source>
        <dbReference type="EMBL" id="QWK89034.1"/>
    </source>
</evidence>
<feature type="transmembrane region" description="Helical" evidence="1">
    <location>
        <begin position="168"/>
        <end position="186"/>
    </location>
</feature>
<gene>
    <name evidence="3" type="ORF">KM031_09060</name>
</gene>
<protein>
    <submittedName>
        <fullName evidence="3">HupE/UreJ family protein</fullName>
    </submittedName>
</protein>
<dbReference type="KEGG" id="gfu:KM031_09060"/>
<evidence type="ECO:0000313" key="4">
    <source>
        <dbReference type="Proteomes" id="UP000679352"/>
    </source>
</evidence>
<dbReference type="Pfam" id="PF04955">
    <property type="entry name" value="HupE_UreJ"/>
    <property type="match status" value="1"/>
</dbReference>
<feature type="transmembrane region" description="Helical" evidence="1">
    <location>
        <begin position="58"/>
        <end position="79"/>
    </location>
</feature>
<feature type="chain" id="PRO_5037547746" evidence="2">
    <location>
        <begin position="18"/>
        <end position="187"/>
    </location>
</feature>
<feature type="transmembrane region" description="Helical" evidence="1">
    <location>
        <begin position="91"/>
        <end position="119"/>
    </location>
</feature>
<reference evidence="3" key="1">
    <citation type="submission" date="2021-06" db="EMBL/GenBank/DDBJ databases">
        <title>Direct submission.</title>
        <authorList>
            <person name="Lee C.-S."/>
            <person name="Jin L."/>
        </authorList>
    </citation>
    <scope>NUCLEOTIDE SEQUENCE</scope>
    <source>
        <strain evidence="3">Con5</strain>
    </source>
</reference>
<dbReference type="AlphaFoldDB" id="A0A975P395"/>
<keyword evidence="1" id="KW-0472">Membrane</keyword>
<dbReference type="Proteomes" id="UP000679352">
    <property type="component" value="Chromosome"/>
</dbReference>
<proteinExistence type="predicted"/>
<feature type="transmembrane region" description="Helical" evidence="1">
    <location>
        <begin position="139"/>
        <end position="161"/>
    </location>
</feature>
<dbReference type="EMBL" id="CP076361">
    <property type="protein sequence ID" value="QWK89034.1"/>
    <property type="molecule type" value="Genomic_DNA"/>
</dbReference>
<keyword evidence="4" id="KW-1185">Reference proteome</keyword>
<keyword evidence="1" id="KW-1133">Transmembrane helix</keyword>
<evidence type="ECO:0000256" key="2">
    <source>
        <dbReference type="SAM" id="SignalP"/>
    </source>
</evidence>